<accession>A0A8D9CEJ5</accession>
<evidence type="ECO:0000313" key="1">
    <source>
        <dbReference type="EMBL" id="CAG7579734.1"/>
    </source>
</evidence>
<protein>
    <submittedName>
        <fullName evidence="1">Uncharacterized protein</fullName>
    </submittedName>
</protein>
<organism evidence="1">
    <name type="scientific">uncultured marine phage</name>
    <dbReference type="NCBI Taxonomy" id="707152"/>
    <lineage>
        <taxon>Viruses</taxon>
        <taxon>environmental samples</taxon>
    </lineage>
</organism>
<sequence>MDTKNKSDFTFDKTQELLDEIKDRFEKLMGEKIPEKKESLYLRIKKTLLNNI</sequence>
<dbReference type="EMBL" id="OU342829">
    <property type="protein sequence ID" value="CAG7579734.1"/>
    <property type="molecule type" value="Genomic_DNA"/>
</dbReference>
<proteinExistence type="predicted"/>
<gene>
    <name evidence="1" type="ORF">SLAVMIC_00066</name>
</gene>
<name>A0A8D9CEJ5_9VIRU</name>
<reference evidence="1" key="1">
    <citation type="submission" date="2021-06" db="EMBL/GenBank/DDBJ databases">
        <authorList>
            <person name="Gannon L."/>
            <person name="Redgwell R T."/>
            <person name="Michniewski S."/>
            <person name="Harrison D C."/>
            <person name="Millard A."/>
        </authorList>
    </citation>
    <scope>NUCLEOTIDE SEQUENCE</scope>
</reference>